<dbReference type="SUPFAM" id="SSF50475">
    <property type="entry name" value="FMN-binding split barrel"/>
    <property type="match status" value="1"/>
</dbReference>
<protein>
    <recommendedName>
        <fullName evidence="4">Flavin reductase like domain-containing protein</fullName>
    </recommendedName>
</protein>
<sequence>VVSFCGKATGRRTDKFEKKNLTAVPSRCVTPPIIGECGIHFECSASNKYDQEVEDICERLKNAYHGTDYSSVFMGLVEAAYADADIAEALSSH</sequence>
<dbReference type="PANTHER" id="PTHR43567:SF1">
    <property type="entry name" value="FLAVOREDOXIN"/>
    <property type="match status" value="1"/>
</dbReference>
<name>X0XWY9_9ZZZZ</name>
<proteinExistence type="predicted"/>
<evidence type="ECO:0008006" key="4">
    <source>
        <dbReference type="Google" id="ProtNLM"/>
    </source>
</evidence>
<dbReference type="InterPro" id="IPR052174">
    <property type="entry name" value="Flavoredoxin"/>
</dbReference>
<accession>X0XWY9</accession>
<dbReference type="InterPro" id="IPR012349">
    <property type="entry name" value="Split_barrel_FMN-bd"/>
</dbReference>
<gene>
    <name evidence="3" type="ORF">S01H1_63972</name>
</gene>
<dbReference type="Gene3D" id="2.30.110.10">
    <property type="entry name" value="Electron Transport, Fmn-binding Protein, Chain A"/>
    <property type="match status" value="1"/>
</dbReference>
<dbReference type="EMBL" id="BARS01042132">
    <property type="protein sequence ID" value="GAG39732.1"/>
    <property type="molecule type" value="Genomic_DNA"/>
</dbReference>
<dbReference type="AlphaFoldDB" id="X0XWY9"/>
<organism evidence="3">
    <name type="scientific">marine sediment metagenome</name>
    <dbReference type="NCBI Taxonomy" id="412755"/>
    <lineage>
        <taxon>unclassified sequences</taxon>
        <taxon>metagenomes</taxon>
        <taxon>ecological metagenomes</taxon>
    </lineage>
</organism>
<keyword evidence="2" id="KW-0285">Flavoprotein</keyword>
<evidence type="ECO:0000256" key="2">
    <source>
        <dbReference type="ARBA" id="ARBA00022630"/>
    </source>
</evidence>
<evidence type="ECO:0000256" key="1">
    <source>
        <dbReference type="ARBA" id="ARBA00001917"/>
    </source>
</evidence>
<comment type="cofactor">
    <cofactor evidence="1">
        <name>FMN</name>
        <dbReference type="ChEBI" id="CHEBI:58210"/>
    </cofactor>
</comment>
<feature type="non-terminal residue" evidence="3">
    <location>
        <position position="1"/>
    </location>
</feature>
<dbReference type="PANTHER" id="PTHR43567">
    <property type="entry name" value="FLAVOREDOXIN-RELATED-RELATED"/>
    <property type="match status" value="1"/>
</dbReference>
<reference evidence="3" key="1">
    <citation type="journal article" date="2014" name="Front. Microbiol.">
        <title>High frequency of phylogenetically diverse reductive dehalogenase-homologous genes in deep subseafloor sedimentary metagenomes.</title>
        <authorList>
            <person name="Kawai M."/>
            <person name="Futagami T."/>
            <person name="Toyoda A."/>
            <person name="Takaki Y."/>
            <person name="Nishi S."/>
            <person name="Hori S."/>
            <person name="Arai W."/>
            <person name="Tsubouchi T."/>
            <person name="Morono Y."/>
            <person name="Uchiyama I."/>
            <person name="Ito T."/>
            <person name="Fujiyama A."/>
            <person name="Inagaki F."/>
            <person name="Takami H."/>
        </authorList>
    </citation>
    <scope>NUCLEOTIDE SEQUENCE</scope>
    <source>
        <strain evidence="3">Expedition CK06-06</strain>
    </source>
</reference>
<evidence type="ECO:0000313" key="3">
    <source>
        <dbReference type="EMBL" id="GAG39732.1"/>
    </source>
</evidence>
<comment type="caution">
    <text evidence="3">The sequence shown here is derived from an EMBL/GenBank/DDBJ whole genome shotgun (WGS) entry which is preliminary data.</text>
</comment>